<evidence type="ECO:0000313" key="3">
    <source>
        <dbReference type="Proteomes" id="UP001201812"/>
    </source>
</evidence>
<name>A0AAD4R399_9BILA</name>
<dbReference type="Proteomes" id="UP001201812">
    <property type="component" value="Unassembled WGS sequence"/>
</dbReference>
<comment type="caution">
    <text evidence="2">The sequence shown here is derived from an EMBL/GenBank/DDBJ whole genome shotgun (WGS) entry which is preliminary data.</text>
</comment>
<feature type="compositionally biased region" description="Basic and acidic residues" evidence="1">
    <location>
        <begin position="50"/>
        <end position="59"/>
    </location>
</feature>
<proteinExistence type="predicted"/>
<evidence type="ECO:0000256" key="1">
    <source>
        <dbReference type="SAM" id="MobiDB-lite"/>
    </source>
</evidence>
<accession>A0AAD4R399</accession>
<sequence>MRVSLAEYYRGTKKELERKLSEKRREQFNRRHAFYRAENEIPAQSTAYDGNEHIDDSRNESTCADVQQDESMNSSTLDDSRTTSDDSPSQKLIKIGERISRLNDLTKKRRQIKRDDDDAANVLPPDSLLRRSSGLTPLIRRQKRRSALKRPSYLSQNRK</sequence>
<feature type="region of interest" description="Disordered" evidence="1">
    <location>
        <begin position="31"/>
        <end position="95"/>
    </location>
</feature>
<keyword evidence="3" id="KW-1185">Reference proteome</keyword>
<organism evidence="2 3">
    <name type="scientific">Ditylenchus destructor</name>
    <dbReference type="NCBI Taxonomy" id="166010"/>
    <lineage>
        <taxon>Eukaryota</taxon>
        <taxon>Metazoa</taxon>
        <taxon>Ecdysozoa</taxon>
        <taxon>Nematoda</taxon>
        <taxon>Chromadorea</taxon>
        <taxon>Rhabditida</taxon>
        <taxon>Tylenchina</taxon>
        <taxon>Tylenchomorpha</taxon>
        <taxon>Sphaerularioidea</taxon>
        <taxon>Anguinidae</taxon>
        <taxon>Anguininae</taxon>
        <taxon>Ditylenchus</taxon>
    </lineage>
</organism>
<protein>
    <submittedName>
        <fullName evidence="2">Uncharacterized protein</fullName>
    </submittedName>
</protein>
<evidence type="ECO:0000313" key="2">
    <source>
        <dbReference type="EMBL" id="KAI1707045.1"/>
    </source>
</evidence>
<reference evidence="2" key="1">
    <citation type="submission" date="2022-01" db="EMBL/GenBank/DDBJ databases">
        <title>Genome Sequence Resource for Two Populations of Ditylenchus destructor, the Migratory Endoparasitic Phytonematode.</title>
        <authorList>
            <person name="Zhang H."/>
            <person name="Lin R."/>
            <person name="Xie B."/>
        </authorList>
    </citation>
    <scope>NUCLEOTIDE SEQUENCE</scope>
    <source>
        <strain evidence="2">BazhouSP</strain>
    </source>
</reference>
<gene>
    <name evidence="2" type="ORF">DdX_12634</name>
</gene>
<feature type="region of interest" description="Disordered" evidence="1">
    <location>
        <begin position="110"/>
        <end position="159"/>
    </location>
</feature>
<dbReference type="EMBL" id="JAKKPZ010000043">
    <property type="protein sequence ID" value="KAI1707045.1"/>
    <property type="molecule type" value="Genomic_DNA"/>
</dbReference>
<feature type="compositionally biased region" description="Polar residues" evidence="1">
    <location>
        <begin position="60"/>
        <end position="73"/>
    </location>
</feature>
<dbReference type="AlphaFoldDB" id="A0AAD4R399"/>